<dbReference type="RefSeq" id="WP_311658625.1">
    <property type="nucleotide sequence ID" value="NZ_JAVRHY010000006.1"/>
</dbReference>
<dbReference type="Pfam" id="PF00270">
    <property type="entry name" value="DEAD"/>
    <property type="match status" value="1"/>
</dbReference>
<dbReference type="EMBL" id="JAVRHY010000006">
    <property type="protein sequence ID" value="MDT0618503.1"/>
    <property type="molecule type" value="Genomic_DNA"/>
</dbReference>
<evidence type="ECO:0000259" key="4">
    <source>
        <dbReference type="PROSITE" id="PS51193"/>
    </source>
</evidence>
<dbReference type="InterPro" id="IPR014013">
    <property type="entry name" value="Helic_SF1/SF2_ATP-bd_DinG/Rad3"/>
</dbReference>
<keyword evidence="2" id="KW-0378">Hydrolase</keyword>
<dbReference type="Gene3D" id="3.40.50.300">
    <property type="entry name" value="P-loop containing nucleotide triphosphate hydrolases"/>
    <property type="match status" value="2"/>
</dbReference>
<evidence type="ECO:0000256" key="1">
    <source>
        <dbReference type="ARBA" id="ARBA00022741"/>
    </source>
</evidence>
<evidence type="ECO:0000256" key="2">
    <source>
        <dbReference type="ARBA" id="ARBA00022801"/>
    </source>
</evidence>
<proteinExistence type="predicted"/>
<accession>A0ABU3B7Q7</accession>
<keyword evidence="1" id="KW-0547">Nucleotide-binding</keyword>
<evidence type="ECO:0000313" key="6">
    <source>
        <dbReference type="Proteomes" id="UP001259982"/>
    </source>
</evidence>
<dbReference type="InterPro" id="IPR027417">
    <property type="entry name" value="P-loop_NTPase"/>
</dbReference>
<dbReference type="GO" id="GO:0004386">
    <property type="term" value="F:helicase activity"/>
    <property type="evidence" value="ECO:0007669"/>
    <property type="project" value="UniProtKB-KW"/>
</dbReference>
<reference evidence="5 6" key="1">
    <citation type="submission" date="2023-09" db="EMBL/GenBank/DDBJ databases">
        <authorList>
            <person name="Rey-Velasco X."/>
        </authorList>
    </citation>
    <scope>NUCLEOTIDE SEQUENCE [LARGE SCALE GENOMIC DNA]</scope>
    <source>
        <strain evidence="5 6">P385</strain>
    </source>
</reference>
<dbReference type="InterPro" id="IPR011545">
    <property type="entry name" value="DEAD/DEAH_box_helicase_dom"/>
</dbReference>
<keyword evidence="3" id="KW-0067">ATP-binding</keyword>
<protein>
    <submittedName>
        <fullName evidence="5">DEAD/DEAH box helicase</fullName>
    </submittedName>
</protein>
<evidence type="ECO:0000256" key="3">
    <source>
        <dbReference type="ARBA" id="ARBA00022840"/>
    </source>
</evidence>
<keyword evidence="6" id="KW-1185">Reference proteome</keyword>
<dbReference type="SUPFAM" id="SSF52540">
    <property type="entry name" value="P-loop containing nucleoside triphosphate hydrolases"/>
    <property type="match status" value="1"/>
</dbReference>
<name>A0ABU3B7Q7_9GAMM</name>
<feature type="domain" description="Helicase ATP-binding" evidence="4">
    <location>
        <begin position="126"/>
        <end position="433"/>
    </location>
</feature>
<gene>
    <name evidence="5" type="ORF">RM531_08435</name>
</gene>
<dbReference type="Proteomes" id="UP001259982">
    <property type="component" value="Unassembled WGS sequence"/>
</dbReference>
<comment type="caution">
    <text evidence="5">The sequence shown here is derived from an EMBL/GenBank/DDBJ whole genome shotgun (WGS) entry which is preliminary data.</text>
</comment>
<organism evidence="5 6">
    <name type="scientific">Spectribacter acetivorans</name>
    <dbReference type="NCBI Taxonomy" id="3075603"/>
    <lineage>
        <taxon>Bacteria</taxon>
        <taxon>Pseudomonadati</taxon>
        <taxon>Pseudomonadota</taxon>
        <taxon>Gammaproteobacteria</taxon>
        <taxon>Salinisphaerales</taxon>
        <taxon>Salinisphaeraceae</taxon>
        <taxon>Spectribacter</taxon>
    </lineage>
</organism>
<dbReference type="PROSITE" id="PS51193">
    <property type="entry name" value="HELICASE_ATP_BIND_2"/>
    <property type="match status" value="1"/>
</dbReference>
<keyword evidence="5" id="KW-0347">Helicase</keyword>
<evidence type="ECO:0000313" key="5">
    <source>
        <dbReference type="EMBL" id="MDT0618503.1"/>
    </source>
</evidence>
<sequence length="821" mass="90202">MQMPPDKEGFYTCTVSVPEAALVSCRARKRADCLRDWITRGLKQPRPVPIGNGQARKPVALRLTPDEVAAIERYRHAQSLAPSMRLGTVVGMLAHTGWRASREVESGDKSDSPRASWHGAGVDRMIATLARAGQSHRPEQETMLGLIDEAVEDGKVRLMEAATGSGKTLAMAVAAVDCAIHRGQRVLIAVPNLRSVNDTMASLSLAANDRPVRIASAIGANEFVSEERVSDLIDSAESDVADALRAWVAEQTITRGWRVSEFCKAFPGFNSDQVSLNHGMDESDAGRQAYDRQFESLDERVDVLVITHAMLAQNVWHSIRQHNQIESVTLEKADLDRPYSERARLRNRIRLDRDGERPGKLGFQGAILFVDEAHQLRNNIETGLSSKVRMGGIRADLVALQKHLKPRAARACERALAELAFVEKEMGELGRREGYASLVLNLHQAGDHRMVRDLRDLLTDASKGLPRKNGRANIKAGDRVRIERLRMARTVLSLALSRKTYNKSDATIQLSFSSVRHSPSIQVGQPNIGAYLSYLWEAAPAAILASATLYLDTRSGLSGTYMARKLLVPEDQLATQSRRILPKWLRGGVRVHQLPVKLGISKKSRLAPPSMHHGGSGKKRWHTVLSVAVYKIAQEATGGTLVLCTSHETCQALCQSLIGRLGDRLVVVPEQGGSQAYARCRDKFIEAGTRNERPVWIATGPAWAGEDLGGAGHGLSSEDDLVLTDLVIPRLPFPRATPGDKSSSSFYVSSAEMMLALTQAVGRLIRRPGLKGRQLWLLDPRGSDPGKGYNPMVQSLVHEYKHREVFSLTPEDIDVYQGAGN</sequence>